<dbReference type="SUPFAM" id="SSF56317">
    <property type="entry name" value="Carbon-nitrogen hydrolase"/>
    <property type="match status" value="1"/>
</dbReference>
<reference evidence="3" key="1">
    <citation type="journal article" date="2015" name="Proc. Natl. Acad. Sci. U.S.A.">
        <title>Networks of energetic and metabolic interactions define dynamics in microbial communities.</title>
        <authorList>
            <person name="Embree M."/>
            <person name="Liu J.K."/>
            <person name="Al-Bassam M.M."/>
            <person name="Zengler K."/>
        </authorList>
    </citation>
    <scope>NUCLEOTIDE SEQUENCE</scope>
</reference>
<dbReference type="Pfam" id="PF00795">
    <property type="entry name" value="CN_hydrolase"/>
    <property type="match status" value="1"/>
</dbReference>
<dbReference type="NCBIfam" id="NF007757">
    <property type="entry name" value="PRK10438.1"/>
    <property type="match status" value="1"/>
</dbReference>
<proteinExistence type="predicted"/>
<evidence type="ECO:0000256" key="1">
    <source>
        <dbReference type="ARBA" id="ARBA00022801"/>
    </source>
</evidence>
<dbReference type="EMBL" id="LNQE01000977">
    <property type="protein sequence ID" value="KUG22252.1"/>
    <property type="molecule type" value="Genomic_DNA"/>
</dbReference>
<feature type="domain" description="CN hydrolase" evidence="2">
    <location>
        <begin position="4"/>
        <end position="236"/>
    </location>
</feature>
<dbReference type="Gene3D" id="3.60.110.10">
    <property type="entry name" value="Carbon-nitrogen hydrolase"/>
    <property type="match status" value="1"/>
</dbReference>
<evidence type="ECO:0000259" key="2">
    <source>
        <dbReference type="PROSITE" id="PS50263"/>
    </source>
</evidence>
<accession>A0A0W8FN20</accession>
<dbReference type="PANTHER" id="PTHR47799:SF1">
    <property type="entry name" value="OMEGA-AMIDASE YAFV"/>
    <property type="match status" value="1"/>
</dbReference>
<sequence>MQDLTVTLIQTELYWEDIPANIAMLDRKITSISEKTDVIVLPEMFSTGFTMNVGELAESMKGSSVSWIAAKSRQKNSHVLGSVIIEEEKKYFNRLIWATPDGEILTYDKKHLFRMAGEHKVYSPGKSHLTVEVNGWNLRTFICYDLRFPIWCRNIQNEYDVAIFIANWPAKRALHWKTLLQARAIENQCYVIGLNRVGKDGNDLAHSGDSSVIGPVGNIMFQQPDIPCIQTTKLNYDSLREYRKNFAAWQDADGNAVCFDGGEK</sequence>
<dbReference type="GO" id="GO:0106008">
    <property type="term" value="F:2-oxoglutaramate amidase activity"/>
    <property type="evidence" value="ECO:0007669"/>
    <property type="project" value="TreeGrafter"/>
</dbReference>
<dbReference type="InterPro" id="IPR036526">
    <property type="entry name" value="C-N_Hydrolase_sf"/>
</dbReference>
<dbReference type="InterPro" id="IPR052737">
    <property type="entry name" value="Omega-amidase_YafV"/>
</dbReference>
<dbReference type="GO" id="GO:0050152">
    <property type="term" value="F:omega-amidase activity"/>
    <property type="evidence" value="ECO:0007669"/>
    <property type="project" value="TreeGrafter"/>
</dbReference>
<dbReference type="CDD" id="cd07575">
    <property type="entry name" value="Xc-1258_like"/>
    <property type="match status" value="1"/>
</dbReference>
<organism evidence="3">
    <name type="scientific">hydrocarbon metagenome</name>
    <dbReference type="NCBI Taxonomy" id="938273"/>
    <lineage>
        <taxon>unclassified sequences</taxon>
        <taxon>metagenomes</taxon>
        <taxon>ecological metagenomes</taxon>
    </lineage>
</organism>
<name>A0A0W8FN20_9ZZZZ</name>
<dbReference type="PANTHER" id="PTHR47799">
    <property type="entry name" value="OMEGA-AMIDASE YAFV"/>
    <property type="match status" value="1"/>
</dbReference>
<gene>
    <name evidence="3" type="ORF">ASZ90_007984</name>
</gene>
<keyword evidence="1" id="KW-0378">Hydrolase</keyword>
<dbReference type="FunFam" id="3.60.110.10:FF:000004">
    <property type="entry name" value="Carbon-nitrogen hydrolase"/>
    <property type="match status" value="1"/>
</dbReference>
<dbReference type="AlphaFoldDB" id="A0A0W8FN20"/>
<protein>
    <submittedName>
        <fullName evidence="3">Omega amidase</fullName>
    </submittedName>
</protein>
<dbReference type="PROSITE" id="PS50263">
    <property type="entry name" value="CN_HYDROLASE"/>
    <property type="match status" value="1"/>
</dbReference>
<comment type="caution">
    <text evidence="3">The sequence shown here is derived from an EMBL/GenBank/DDBJ whole genome shotgun (WGS) entry which is preliminary data.</text>
</comment>
<dbReference type="InterPro" id="IPR003010">
    <property type="entry name" value="C-N_Hydrolase"/>
</dbReference>
<evidence type="ECO:0000313" key="3">
    <source>
        <dbReference type="EMBL" id="KUG22252.1"/>
    </source>
</evidence>